<dbReference type="HOGENOM" id="CLU_2533418_0_0_1"/>
<accession>K7FKW3</accession>
<protein>
    <submittedName>
        <fullName evidence="2">Uncharacterized protein</fullName>
    </submittedName>
</protein>
<evidence type="ECO:0000313" key="2">
    <source>
        <dbReference type="Ensembl" id="ENSPSIP00000008673.1"/>
    </source>
</evidence>
<sequence>CAAGQAWQGLREARPQRLGRPLSIVFPPPPSRPPLPESSCAASKCPGGTLVPHSVRVPAHPALAPRSGLSLVPPPTLSPASKFP</sequence>
<dbReference type="EMBL" id="AGCU01153174">
    <property type="status" value="NOT_ANNOTATED_CDS"/>
    <property type="molecule type" value="Genomic_DNA"/>
</dbReference>
<reference evidence="3" key="1">
    <citation type="submission" date="2011-10" db="EMBL/GenBank/DDBJ databases">
        <authorList>
            <consortium name="Soft-shell Turtle Genome Consortium"/>
        </authorList>
    </citation>
    <scope>NUCLEOTIDE SEQUENCE [LARGE SCALE GENOMIC DNA]</scope>
    <source>
        <strain evidence="3">Daiwa-1</strain>
    </source>
</reference>
<feature type="region of interest" description="Disordered" evidence="1">
    <location>
        <begin position="1"/>
        <end position="22"/>
    </location>
</feature>
<evidence type="ECO:0000256" key="1">
    <source>
        <dbReference type="SAM" id="MobiDB-lite"/>
    </source>
</evidence>
<organism evidence="2 3">
    <name type="scientific">Pelodiscus sinensis</name>
    <name type="common">Chinese softshell turtle</name>
    <name type="synonym">Trionyx sinensis</name>
    <dbReference type="NCBI Taxonomy" id="13735"/>
    <lineage>
        <taxon>Eukaryota</taxon>
        <taxon>Metazoa</taxon>
        <taxon>Chordata</taxon>
        <taxon>Craniata</taxon>
        <taxon>Vertebrata</taxon>
        <taxon>Euteleostomi</taxon>
        <taxon>Archelosauria</taxon>
        <taxon>Testudinata</taxon>
        <taxon>Testudines</taxon>
        <taxon>Cryptodira</taxon>
        <taxon>Trionychia</taxon>
        <taxon>Trionychidae</taxon>
        <taxon>Pelodiscus</taxon>
    </lineage>
</organism>
<evidence type="ECO:0000313" key="3">
    <source>
        <dbReference type="Proteomes" id="UP000007267"/>
    </source>
</evidence>
<feature type="region of interest" description="Disordered" evidence="1">
    <location>
        <begin position="63"/>
        <end position="84"/>
    </location>
</feature>
<reference evidence="2" key="4">
    <citation type="submission" date="2025-09" db="UniProtKB">
        <authorList>
            <consortium name="Ensembl"/>
        </authorList>
    </citation>
    <scope>IDENTIFICATION</scope>
</reference>
<name>K7FKW3_PELSI</name>
<proteinExistence type="predicted"/>
<dbReference type="Ensembl" id="ENSPSIT00000008719.1">
    <property type="protein sequence ID" value="ENSPSIP00000008673.1"/>
    <property type="gene ID" value="ENSPSIG00000007931.1"/>
</dbReference>
<keyword evidence="3" id="KW-1185">Reference proteome</keyword>
<reference evidence="3" key="2">
    <citation type="journal article" date="2013" name="Nat. Genet.">
        <title>The draft genomes of soft-shell turtle and green sea turtle yield insights into the development and evolution of the turtle-specific body plan.</title>
        <authorList>
            <person name="Wang Z."/>
            <person name="Pascual-Anaya J."/>
            <person name="Zadissa A."/>
            <person name="Li W."/>
            <person name="Niimura Y."/>
            <person name="Huang Z."/>
            <person name="Li C."/>
            <person name="White S."/>
            <person name="Xiong Z."/>
            <person name="Fang D."/>
            <person name="Wang B."/>
            <person name="Ming Y."/>
            <person name="Chen Y."/>
            <person name="Zheng Y."/>
            <person name="Kuraku S."/>
            <person name="Pignatelli M."/>
            <person name="Herrero J."/>
            <person name="Beal K."/>
            <person name="Nozawa M."/>
            <person name="Li Q."/>
            <person name="Wang J."/>
            <person name="Zhang H."/>
            <person name="Yu L."/>
            <person name="Shigenobu S."/>
            <person name="Wang J."/>
            <person name="Liu J."/>
            <person name="Flicek P."/>
            <person name="Searle S."/>
            <person name="Wang J."/>
            <person name="Kuratani S."/>
            <person name="Yin Y."/>
            <person name="Aken B."/>
            <person name="Zhang G."/>
            <person name="Irie N."/>
        </authorList>
    </citation>
    <scope>NUCLEOTIDE SEQUENCE [LARGE SCALE GENOMIC DNA]</scope>
    <source>
        <strain evidence="3">Daiwa-1</strain>
    </source>
</reference>
<dbReference type="Proteomes" id="UP000007267">
    <property type="component" value="Unassembled WGS sequence"/>
</dbReference>
<dbReference type="AlphaFoldDB" id="K7FKW3"/>
<reference evidence="2" key="3">
    <citation type="submission" date="2025-08" db="UniProtKB">
        <authorList>
            <consortium name="Ensembl"/>
        </authorList>
    </citation>
    <scope>IDENTIFICATION</scope>
</reference>